<accession>A0ABW3LIG3</accession>
<comment type="caution">
    <text evidence="1">The sequence shown here is derived from an EMBL/GenBank/DDBJ whole genome shotgun (WGS) entry which is preliminary data.</text>
</comment>
<organism evidence="1 2">
    <name type="scientific">Virgibacillus byunsanensis</name>
    <dbReference type="NCBI Taxonomy" id="570945"/>
    <lineage>
        <taxon>Bacteria</taxon>
        <taxon>Bacillati</taxon>
        <taxon>Bacillota</taxon>
        <taxon>Bacilli</taxon>
        <taxon>Bacillales</taxon>
        <taxon>Bacillaceae</taxon>
        <taxon>Virgibacillus</taxon>
    </lineage>
</organism>
<evidence type="ECO:0008006" key="3">
    <source>
        <dbReference type="Google" id="ProtNLM"/>
    </source>
</evidence>
<evidence type="ECO:0000313" key="1">
    <source>
        <dbReference type="EMBL" id="MFD1038175.1"/>
    </source>
</evidence>
<sequence>MNYITSMASVAFILLFIVGCSPQTEEDVLQDTKEAAMNTFEDEETIEANHEIDSFSFYLPNDLEVVEEDVFNVILEDGDQTYIVFYNNLESPLSELHYNSAKNDKSVLYESFKDGEKFGYIRVVPGDDEDYEIQIGVGGVKITTYTTLGDLDNEAPELMKIARSIAESEKK</sequence>
<name>A0ABW3LIG3_9BACI</name>
<evidence type="ECO:0000313" key="2">
    <source>
        <dbReference type="Proteomes" id="UP001597040"/>
    </source>
</evidence>
<keyword evidence="2" id="KW-1185">Reference proteome</keyword>
<protein>
    <recommendedName>
        <fullName evidence="3">DUF4367 domain-containing protein</fullName>
    </recommendedName>
</protein>
<dbReference type="EMBL" id="JBHTKJ010000013">
    <property type="protein sequence ID" value="MFD1038175.1"/>
    <property type="molecule type" value="Genomic_DNA"/>
</dbReference>
<proteinExistence type="predicted"/>
<dbReference type="Proteomes" id="UP001597040">
    <property type="component" value="Unassembled WGS sequence"/>
</dbReference>
<reference evidence="2" key="1">
    <citation type="journal article" date="2019" name="Int. J. Syst. Evol. Microbiol.">
        <title>The Global Catalogue of Microorganisms (GCM) 10K type strain sequencing project: providing services to taxonomists for standard genome sequencing and annotation.</title>
        <authorList>
            <consortium name="The Broad Institute Genomics Platform"/>
            <consortium name="The Broad Institute Genome Sequencing Center for Infectious Disease"/>
            <person name="Wu L."/>
            <person name="Ma J."/>
        </authorList>
    </citation>
    <scope>NUCLEOTIDE SEQUENCE [LARGE SCALE GENOMIC DNA]</scope>
    <source>
        <strain evidence="2">CCUG 56754</strain>
    </source>
</reference>
<gene>
    <name evidence="1" type="ORF">ACFQ3N_07085</name>
</gene>
<dbReference type="RefSeq" id="WP_390360915.1">
    <property type="nucleotide sequence ID" value="NZ_JBHTKJ010000013.1"/>
</dbReference>